<dbReference type="Pfam" id="PF06114">
    <property type="entry name" value="Peptidase_M78"/>
    <property type="match status" value="1"/>
</dbReference>
<name>A0A3D2X9J2_9FIRM</name>
<reference evidence="2 3" key="1">
    <citation type="journal article" date="2018" name="Nat. Biotechnol.">
        <title>A standardized bacterial taxonomy based on genome phylogeny substantially revises the tree of life.</title>
        <authorList>
            <person name="Parks D.H."/>
            <person name="Chuvochina M."/>
            <person name="Waite D.W."/>
            <person name="Rinke C."/>
            <person name="Skarshewski A."/>
            <person name="Chaumeil P.A."/>
            <person name="Hugenholtz P."/>
        </authorList>
    </citation>
    <scope>NUCLEOTIDE SEQUENCE [LARGE SCALE GENOMIC DNA]</scope>
    <source>
        <strain evidence="2">UBA11728</strain>
    </source>
</reference>
<evidence type="ECO:0000313" key="2">
    <source>
        <dbReference type="EMBL" id="HCL03810.1"/>
    </source>
</evidence>
<organism evidence="2 3">
    <name type="scientific">Lachnoclostridium phytofermentans</name>
    <dbReference type="NCBI Taxonomy" id="66219"/>
    <lineage>
        <taxon>Bacteria</taxon>
        <taxon>Bacillati</taxon>
        <taxon>Bacillota</taxon>
        <taxon>Clostridia</taxon>
        <taxon>Lachnospirales</taxon>
        <taxon>Lachnospiraceae</taxon>
    </lineage>
</organism>
<protein>
    <recommendedName>
        <fullName evidence="1">IrrE N-terminal-like domain-containing protein</fullName>
    </recommendedName>
</protein>
<dbReference type="AlphaFoldDB" id="A0A3D2X9J2"/>
<dbReference type="InterPro" id="IPR010359">
    <property type="entry name" value="IrrE_HExxH"/>
</dbReference>
<feature type="domain" description="IrrE N-terminal-like" evidence="1">
    <location>
        <begin position="50"/>
        <end position="158"/>
    </location>
</feature>
<dbReference type="Proteomes" id="UP000262969">
    <property type="component" value="Unassembled WGS sequence"/>
</dbReference>
<dbReference type="PANTHER" id="PTHR43236">
    <property type="entry name" value="ANTITOXIN HIGA1"/>
    <property type="match status" value="1"/>
</dbReference>
<dbReference type="PANTHER" id="PTHR43236:SF1">
    <property type="entry name" value="BLL7220 PROTEIN"/>
    <property type="match status" value="1"/>
</dbReference>
<comment type="caution">
    <text evidence="2">The sequence shown here is derived from an EMBL/GenBank/DDBJ whole genome shotgun (WGS) entry which is preliminary data.</text>
</comment>
<accession>A0A3D2X9J2</accession>
<dbReference type="EMBL" id="DPVV01000518">
    <property type="protein sequence ID" value="HCL03810.1"/>
    <property type="molecule type" value="Genomic_DNA"/>
</dbReference>
<sequence>MINSFISLDDLEVIVLDKLKSLGITEKDYPLNPYKLIANEKIILQEVDIDNKDIRGMIVRGANAVGIMINGTRNQRSKNFIAMHELSHFWLHPSEERRVCLDNYIDSQRMYEWQANNAASIALMPTTLLTRLYCECAGNIYCLCDFFDVGIDAMTYRLKNIRRDCLSWNVHTNGYHINFNEFCEKTYNEKLLYNRRYY</sequence>
<dbReference type="InterPro" id="IPR052345">
    <property type="entry name" value="Rad_response_metalloprotease"/>
</dbReference>
<dbReference type="Gene3D" id="1.10.10.2910">
    <property type="match status" value="1"/>
</dbReference>
<proteinExistence type="predicted"/>
<evidence type="ECO:0000313" key="3">
    <source>
        <dbReference type="Proteomes" id="UP000262969"/>
    </source>
</evidence>
<evidence type="ECO:0000259" key="1">
    <source>
        <dbReference type="Pfam" id="PF06114"/>
    </source>
</evidence>
<gene>
    <name evidence="2" type="ORF">DHW61_15625</name>
</gene>